<reference evidence="2" key="1">
    <citation type="journal article" date="2015" name="Nature">
        <title>Complex archaea that bridge the gap between prokaryotes and eukaryotes.</title>
        <authorList>
            <person name="Spang A."/>
            <person name="Saw J.H."/>
            <person name="Jorgensen S.L."/>
            <person name="Zaremba-Niedzwiedzka K."/>
            <person name="Martijn J."/>
            <person name="Lind A.E."/>
            <person name="van Eijk R."/>
            <person name="Schleper C."/>
            <person name="Guy L."/>
            <person name="Ettema T.J."/>
        </authorList>
    </citation>
    <scope>NUCLEOTIDE SEQUENCE</scope>
</reference>
<dbReference type="AlphaFoldDB" id="A0A0F9SQR1"/>
<comment type="caution">
    <text evidence="2">The sequence shown here is derived from an EMBL/GenBank/DDBJ whole genome shotgun (WGS) entry which is preliminary data.</text>
</comment>
<organism evidence="2">
    <name type="scientific">marine sediment metagenome</name>
    <dbReference type="NCBI Taxonomy" id="412755"/>
    <lineage>
        <taxon>unclassified sequences</taxon>
        <taxon>metagenomes</taxon>
        <taxon>ecological metagenomes</taxon>
    </lineage>
</organism>
<evidence type="ECO:0000256" key="1">
    <source>
        <dbReference type="SAM" id="Phobius"/>
    </source>
</evidence>
<gene>
    <name evidence="2" type="ORF">LCGC14_0420920</name>
</gene>
<feature type="transmembrane region" description="Helical" evidence="1">
    <location>
        <begin position="44"/>
        <end position="66"/>
    </location>
</feature>
<sequence length="74" mass="7581">MRKIYLTGLFILLCGGCAVLEQLTKNPEAIKKVGEAAGEAGSTVALFNPQIGLAIIVGGGLLLAVAKALKSVKE</sequence>
<keyword evidence="1" id="KW-0812">Transmembrane</keyword>
<name>A0A0F9SQR1_9ZZZZ</name>
<protein>
    <submittedName>
        <fullName evidence="2">Uncharacterized protein</fullName>
    </submittedName>
</protein>
<keyword evidence="1" id="KW-1133">Transmembrane helix</keyword>
<dbReference type="EMBL" id="LAZR01000384">
    <property type="protein sequence ID" value="KKN71370.1"/>
    <property type="molecule type" value="Genomic_DNA"/>
</dbReference>
<keyword evidence="1" id="KW-0472">Membrane</keyword>
<proteinExistence type="predicted"/>
<evidence type="ECO:0000313" key="2">
    <source>
        <dbReference type="EMBL" id="KKN71370.1"/>
    </source>
</evidence>
<accession>A0A0F9SQR1</accession>